<dbReference type="EMBL" id="DS113839">
    <property type="protein sequence ID" value="EAX94765.1"/>
    <property type="molecule type" value="Genomic_DNA"/>
</dbReference>
<evidence type="ECO:0000256" key="1">
    <source>
        <dbReference type="SAM" id="Coils"/>
    </source>
</evidence>
<dbReference type="VEuPathDB" id="TrichDB:TVAGG3_1018740"/>
<accession>A2FK18</accession>
<gene>
    <name evidence="2" type="ORF">TVAG_346290</name>
</gene>
<organism evidence="2 3">
    <name type="scientific">Trichomonas vaginalis (strain ATCC PRA-98 / G3)</name>
    <dbReference type="NCBI Taxonomy" id="412133"/>
    <lineage>
        <taxon>Eukaryota</taxon>
        <taxon>Metamonada</taxon>
        <taxon>Parabasalia</taxon>
        <taxon>Trichomonadida</taxon>
        <taxon>Trichomonadidae</taxon>
        <taxon>Trichomonas</taxon>
    </lineage>
</organism>
<keyword evidence="1" id="KW-0175">Coiled coil</keyword>
<feature type="coiled-coil region" evidence="1">
    <location>
        <begin position="235"/>
        <end position="262"/>
    </location>
</feature>
<dbReference type="VEuPathDB" id="TrichDB:TVAG_346290"/>
<evidence type="ECO:0000313" key="3">
    <source>
        <dbReference type="Proteomes" id="UP000001542"/>
    </source>
</evidence>
<protein>
    <submittedName>
        <fullName evidence="2">Uncharacterized protein</fullName>
    </submittedName>
</protein>
<reference evidence="2" key="1">
    <citation type="submission" date="2006-10" db="EMBL/GenBank/DDBJ databases">
        <authorList>
            <person name="Amadeo P."/>
            <person name="Zhao Q."/>
            <person name="Wortman J."/>
            <person name="Fraser-Liggett C."/>
            <person name="Carlton J."/>
        </authorList>
    </citation>
    <scope>NUCLEOTIDE SEQUENCE</scope>
    <source>
        <strain evidence="2">G3</strain>
    </source>
</reference>
<reference evidence="2" key="2">
    <citation type="journal article" date="2007" name="Science">
        <title>Draft genome sequence of the sexually transmitted pathogen Trichomonas vaginalis.</title>
        <authorList>
            <person name="Carlton J.M."/>
            <person name="Hirt R.P."/>
            <person name="Silva J.C."/>
            <person name="Delcher A.L."/>
            <person name="Schatz M."/>
            <person name="Zhao Q."/>
            <person name="Wortman J.R."/>
            <person name="Bidwell S.L."/>
            <person name="Alsmark U.C.M."/>
            <person name="Besteiro S."/>
            <person name="Sicheritz-Ponten T."/>
            <person name="Noel C.J."/>
            <person name="Dacks J.B."/>
            <person name="Foster P.G."/>
            <person name="Simillion C."/>
            <person name="Van de Peer Y."/>
            <person name="Miranda-Saavedra D."/>
            <person name="Barton G.J."/>
            <person name="Westrop G.D."/>
            <person name="Mueller S."/>
            <person name="Dessi D."/>
            <person name="Fiori P.L."/>
            <person name="Ren Q."/>
            <person name="Paulsen I."/>
            <person name="Zhang H."/>
            <person name="Bastida-Corcuera F.D."/>
            <person name="Simoes-Barbosa A."/>
            <person name="Brown M.T."/>
            <person name="Hayes R.D."/>
            <person name="Mukherjee M."/>
            <person name="Okumura C.Y."/>
            <person name="Schneider R."/>
            <person name="Smith A.J."/>
            <person name="Vanacova S."/>
            <person name="Villalvazo M."/>
            <person name="Haas B.J."/>
            <person name="Pertea M."/>
            <person name="Feldblyum T.V."/>
            <person name="Utterback T.R."/>
            <person name="Shu C.L."/>
            <person name="Osoegawa K."/>
            <person name="de Jong P.J."/>
            <person name="Hrdy I."/>
            <person name="Horvathova L."/>
            <person name="Zubacova Z."/>
            <person name="Dolezal P."/>
            <person name="Malik S.B."/>
            <person name="Logsdon J.M. Jr."/>
            <person name="Henze K."/>
            <person name="Gupta A."/>
            <person name="Wang C.C."/>
            <person name="Dunne R.L."/>
            <person name="Upcroft J.A."/>
            <person name="Upcroft P."/>
            <person name="White O."/>
            <person name="Salzberg S.L."/>
            <person name="Tang P."/>
            <person name="Chiu C.-H."/>
            <person name="Lee Y.-S."/>
            <person name="Embley T.M."/>
            <person name="Coombs G.H."/>
            <person name="Mottram J.C."/>
            <person name="Tachezy J."/>
            <person name="Fraser-Liggett C.M."/>
            <person name="Johnson P.J."/>
        </authorList>
    </citation>
    <scope>NUCLEOTIDE SEQUENCE [LARGE SCALE GENOMIC DNA]</scope>
    <source>
        <strain evidence="2">G3</strain>
    </source>
</reference>
<proteinExistence type="predicted"/>
<dbReference type="RefSeq" id="XP_001307695.1">
    <property type="nucleotide sequence ID" value="XM_001307694.1"/>
</dbReference>
<keyword evidence="3" id="KW-1185">Reference proteome</keyword>
<dbReference type="SMR" id="A2FK18"/>
<dbReference type="AlphaFoldDB" id="A2FK18"/>
<name>A2FK18_TRIV3</name>
<dbReference type="InParanoid" id="A2FK18"/>
<sequence length="277" mass="32303">MNERELLLKQLYQLSLEDQKLDSEITRLKNQRLPLIKNVTMGQESLARLSKDYLEIKSKRFSPKIIQLSQDYSEMQSKTNIQRRFNLDQQLIQEKQKIFIRKPTQYTLFSTVHPQNIDSNSKKLLKNFSTSDLSSLEASIDSLENKISKTQTSLKEVNQKLETEQNATNIMNQECEVYNKHIAEIPKLQEKIQELENYCSNEKELIREQNLLNARLKAATNYPDELPVNPPEITKTTQQLQIEELESEIDALKQGIQKCEQSKLLILDLIIKASKHK</sequence>
<dbReference type="Proteomes" id="UP000001542">
    <property type="component" value="Unassembled WGS sequence"/>
</dbReference>
<feature type="coiled-coil region" evidence="1">
    <location>
        <begin position="126"/>
        <end position="208"/>
    </location>
</feature>
<evidence type="ECO:0000313" key="2">
    <source>
        <dbReference type="EMBL" id="EAX94765.1"/>
    </source>
</evidence>
<dbReference type="KEGG" id="tva:4752506"/>